<name>A0A132B4V3_MOLSC</name>
<dbReference type="InParanoid" id="A0A132B4V3"/>
<protein>
    <submittedName>
        <fullName evidence="2">Uncharacterized protein</fullName>
    </submittedName>
</protein>
<dbReference type="EMBL" id="KQ947442">
    <property type="protein sequence ID" value="KUJ07019.1"/>
    <property type="molecule type" value="Genomic_DNA"/>
</dbReference>
<evidence type="ECO:0000313" key="2">
    <source>
        <dbReference type="EMBL" id="KUJ07019.1"/>
    </source>
</evidence>
<dbReference type="RefSeq" id="XP_018061374.1">
    <property type="nucleotide sequence ID" value="XM_018221756.1"/>
</dbReference>
<evidence type="ECO:0000256" key="1">
    <source>
        <dbReference type="ARBA" id="ARBA00023604"/>
    </source>
</evidence>
<dbReference type="GeneID" id="28831482"/>
<organism evidence="2 3">
    <name type="scientific">Mollisia scopiformis</name>
    <name type="common">Conifer needle endophyte fungus</name>
    <name type="synonym">Phialocephala scopiformis</name>
    <dbReference type="NCBI Taxonomy" id="149040"/>
    <lineage>
        <taxon>Eukaryota</taxon>
        <taxon>Fungi</taxon>
        <taxon>Dikarya</taxon>
        <taxon>Ascomycota</taxon>
        <taxon>Pezizomycotina</taxon>
        <taxon>Leotiomycetes</taxon>
        <taxon>Helotiales</taxon>
        <taxon>Mollisiaceae</taxon>
        <taxon>Mollisia</taxon>
    </lineage>
</organism>
<reference evidence="2 3" key="1">
    <citation type="submission" date="2015-10" db="EMBL/GenBank/DDBJ databases">
        <title>Full genome of DAOMC 229536 Phialocephala scopiformis, a fungal endophyte of spruce producing the potent anti-insectan compound rugulosin.</title>
        <authorList>
            <consortium name="DOE Joint Genome Institute"/>
            <person name="Walker A.K."/>
            <person name="Frasz S.L."/>
            <person name="Seifert K.A."/>
            <person name="Miller J.D."/>
            <person name="Mondo S.J."/>
            <person name="Labutti K."/>
            <person name="Lipzen A."/>
            <person name="Dockter R."/>
            <person name="Kennedy M."/>
            <person name="Grigoriev I.V."/>
            <person name="Spatafora J.W."/>
        </authorList>
    </citation>
    <scope>NUCLEOTIDE SEQUENCE [LARGE SCALE GENOMIC DNA]</scope>
    <source>
        <strain evidence="2 3">CBS 120377</strain>
    </source>
</reference>
<dbReference type="PANTHER" id="PTHR34598:SF3">
    <property type="entry name" value="OXIDOREDUCTASE AN1597"/>
    <property type="match status" value="1"/>
</dbReference>
<dbReference type="NCBIfam" id="NF041278">
    <property type="entry name" value="CmcJ_NvfI_EfuI"/>
    <property type="match status" value="1"/>
</dbReference>
<dbReference type="KEGG" id="psco:LY89DRAFT_767351"/>
<gene>
    <name evidence="2" type="ORF">LY89DRAFT_767351</name>
</gene>
<dbReference type="OrthoDB" id="412788at2759"/>
<comment type="similarity">
    <text evidence="1">Belongs to the asaB hydroxylase/desaturase family.</text>
</comment>
<sequence>MSAPRNETTTLNYAKWLPIYEKEVPYQIISAFAGNYKKTNLELGPAPCPEVIHDMCGMESNFTADSHGFQVCHQETTIQNWTNREVVESQYFAEMESLLKKEPDDVDEVFFYDWRRPRKNIPFKTEGIVEVDLEVNSQYLLPVGNAHVDLSAAGVFKRVRSHMGDRAESLLQGRVRAMNVWTPTCSWPVRDRPLALCDGTFVKDTNLLPTDHIKKGYIEQTSNLMYRSGFRWYYLSGQRKDECLIFKM</sequence>
<dbReference type="Proteomes" id="UP000070700">
    <property type="component" value="Unassembled WGS sequence"/>
</dbReference>
<evidence type="ECO:0000313" key="3">
    <source>
        <dbReference type="Proteomes" id="UP000070700"/>
    </source>
</evidence>
<keyword evidence="3" id="KW-1185">Reference proteome</keyword>
<dbReference type="InterPro" id="IPR044053">
    <property type="entry name" value="AsaB-like"/>
</dbReference>
<dbReference type="PANTHER" id="PTHR34598">
    <property type="entry name" value="BLL6449 PROTEIN"/>
    <property type="match status" value="1"/>
</dbReference>
<proteinExistence type="inferred from homology"/>
<dbReference type="STRING" id="149040.A0A132B4V3"/>
<dbReference type="AlphaFoldDB" id="A0A132B4V3"/>
<accession>A0A132B4V3</accession>
<dbReference type="GO" id="GO:0016491">
    <property type="term" value="F:oxidoreductase activity"/>
    <property type="evidence" value="ECO:0007669"/>
    <property type="project" value="InterPro"/>
</dbReference>